<dbReference type="Gene3D" id="1.10.10.10">
    <property type="entry name" value="Winged helix-like DNA-binding domain superfamily/Winged helix DNA-binding domain"/>
    <property type="match status" value="1"/>
</dbReference>
<name>A0A7J0BZV9_9ACTN</name>
<dbReference type="Proteomes" id="UP000498980">
    <property type="component" value="Unassembled WGS sequence"/>
</dbReference>
<protein>
    <recommendedName>
        <fullName evidence="5">ANTAR domain-containing protein</fullName>
    </recommendedName>
</protein>
<evidence type="ECO:0000313" key="4">
    <source>
        <dbReference type="Proteomes" id="UP000530403"/>
    </source>
</evidence>
<dbReference type="RefSeq" id="WP_173310179.1">
    <property type="nucleotide sequence ID" value="NZ_BAAAUE010000008.1"/>
</dbReference>
<organism evidence="1 3">
    <name type="scientific">Streptomyces fulvorobeus</name>
    <dbReference type="NCBI Taxonomy" id="284028"/>
    <lineage>
        <taxon>Bacteria</taxon>
        <taxon>Bacillati</taxon>
        <taxon>Actinomycetota</taxon>
        <taxon>Actinomycetes</taxon>
        <taxon>Kitasatosporales</taxon>
        <taxon>Streptomycetaceae</taxon>
        <taxon>Streptomyces</taxon>
    </lineage>
</organism>
<dbReference type="InterPro" id="IPR036388">
    <property type="entry name" value="WH-like_DNA-bd_sf"/>
</dbReference>
<dbReference type="AlphaFoldDB" id="A0A7J0BZV9"/>
<reference evidence="1 3" key="1">
    <citation type="submission" date="2020-05" db="EMBL/GenBank/DDBJ databases">
        <title>Whole genome shotgun sequence of Streptomyces fulvorobeus NBRC 15897.</title>
        <authorList>
            <person name="Komaki H."/>
            <person name="Tamura T."/>
        </authorList>
    </citation>
    <scope>NUCLEOTIDE SEQUENCE [LARGE SCALE GENOMIC DNA]</scope>
    <source>
        <strain evidence="1 3">NBRC 15897</strain>
    </source>
</reference>
<comment type="caution">
    <text evidence="1">The sequence shown here is derived from an EMBL/GenBank/DDBJ whole genome shotgun (WGS) entry which is preliminary data.</text>
</comment>
<accession>A0A7J0BZV9</accession>
<sequence>MAVPTDEGLAVLREVSQHTNTKLTAVAEQLLEHAQGAQLPEDIQTALRHALTCHNRDRDWSKEGESR</sequence>
<gene>
    <name evidence="2" type="ORF">HEB29_000070</name>
    <name evidence="1" type="ORF">Sfulv_00650</name>
</gene>
<dbReference type="EMBL" id="JACCCF010000001">
    <property type="protein sequence ID" value="NYE39059.1"/>
    <property type="molecule type" value="Genomic_DNA"/>
</dbReference>
<keyword evidence="3" id="KW-1185">Reference proteome</keyword>
<evidence type="ECO:0000313" key="2">
    <source>
        <dbReference type="EMBL" id="NYE39059.1"/>
    </source>
</evidence>
<evidence type="ECO:0008006" key="5">
    <source>
        <dbReference type="Google" id="ProtNLM"/>
    </source>
</evidence>
<dbReference type="Proteomes" id="UP000530403">
    <property type="component" value="Unassembled WGS sequence"/>
</dbReference>
<evidence type="ECO:0000313" key="3">
    <source>
        <dbReference type="Proteomes" id="UP000498980"/>
    </source>
</evidence>
<evidence type="ECO:0000313" key="1">
    <source>
        <dbReference type="EMBL" id="GFM95254.1"/>
    </source>
</evidence>
<reference evidence="2 4" key="2">
    <citation type="submission" date="2020-07" db="EMBL/GenBank/DDBJ databases">
        <title>Sequencing the genomes of 1000 actinobacteria strains.</title>
        <authorList>
            <person name="Klenk H.-P."/>
        </authorList>
    </citation>
    <scope>NUCLEOTIDE SEQUENCE [LARGE SCALE GENOMIC DNA]</scope>
    <source>
        <strain evidence="2 4">DSM 41455</strain>
    </source>
</reference>
<dbReference type="EMBL" id="BLWC01000001">
    <property type="protein sequence ID" value="GFM95254.1"/>
    <property type="molecule type" value="Genomic_DNA"/>
</dbReference>
<proteinExistence type="predicted"/>